<evidence type="ECO:0000313" key="2">
    <source>
        <dbReference type="Proteomes" id="UP000221288"/>
    </source>
</evidence>
<organism evidence="1 2">
    <name type="scientific">Arthrobacter phage SorJuana</name>
    <dbReference type="NCBI Taxonomy" id="1772316"/>
    <lineage>
        <taxon>Viruses</taxon>
        <taxon>Duplodnaviria</taxon>
        <taxon>Heunggongvirae</taxon>
        <taxon>Uroviricota</taxon>
        <taxon>Caudoviricetes</taxon>
        <taxon>Amigovirus</taxon>
        <taxon>Amigovirus amigo</taxon>
    </lineage>
</organism>
<gene>
    <name evidence="1" type="primary">84</name>
    <name evidence="1" type="ORF">SORJUANA_84</name>
</gene>
<accession>A0A0U4IIL3</accession>
<protein>
    <submittedName>
        <fullName evidence="1">Uncharacterized protein</fullName>
    </submittedName>
</protein>
<name>A0A0U4IIL3_9CAUD</name>
<proteinExistence type="predicted"/>
<reference evidence="1 2" key="1">
    <citation type="submission" date="2015-11" db="EMBL/GenBank/DDBJ databases">
        <authorList>
            <person name="Sperratore M."/>
            <person name="Cross T."/>
            <person name="Dunbar D."/>
            <person name="Schaff J.E."/>
            <person name="Dashiell C.L."/>
            <person name="Macialek J.A."/>
            <person name="Bradley K.W."/>
            <person name="Asai D.J."/>
            <person name="Bowman C.A."/>
            <person name="Russell D.A."/>
            <person name="Pope W.H."/>
            <person name="Jacobs-Sera D."/>
            <person name="Hendrix R.W."/>
            <person name="Hatfull G.F."/>
        </authorList>
    </citation>
    <scope>NUCLEOTIDE SEQUENCE [LARGE SCALE GENOMIC DNA]</scope>
</reference>
<evidence type="ECO:0000313" key="1">
    <source>
        <dbReference type="EMBL" id="ALY10422.1"/>
    </source>
</evidence>
<dbReference type="Proteomes" id="UP000221288">
    <property type="component" value="Segment"/>
</dbReference>
<dbReference type="EMBL" id="KU160666">
    <property type="protein sequence ID" value="ALY10422.1"/>
    <property type="molecule type" value="Genomic_DNA"/>
</dbReference>
<sequence length="66" mass="7962">MVVLAKDVRIGDKFYDSFHDELFQVSHIDKVEQTTLYHFWAFPVNRPRASTMIFTKEYDDHLELRN</sequence>